<reference evidence="3 4" key="1">
    <citation type="submission" date="2018-07" db="EMBL/GenBank/DDBJ databases">
        <title>Arthrobacter sp. nov., isolated from raw cow's milk with high bacterial count.</title>
        <authorList>
            <person name="Hahne J."/>
            <person name="Isele D."/>
            <person name="Lipski A."/>
        </authorList>
    </citation>
    <scope>NUCLEOTIDE SEQUENCE [LARGE SCALE GENOMIC DNA]</scope>
    <source>
        <strain evidence="3 4">JZ R-35</strain>
    </source>
</reference>
<organism evidence="3 4">
    <name type="scientific">Galactobacter valiniphilus</name>
    <dbReference type="NCBI Taxonomy" id="2676122"/>
    <lineage>
        <taxon>Bacteria</taxon>
        <taxon>Bacillati</taxon>
        <taxon>Actinomycetota</taxon>
        <taxon>Actinomycetes</taxon>
        <taxon>Micrococcales</taxon>
        <taxon>Micrococcaceae</taxon>
        <taxon>Galactobacter</taxon>
    </lineage>
</organism>
<dbReference type="Proteomes" id="UP000265419">
    <property type="component" value="Unassembled WGS sequence"/>
</dbReference>
<feature type="compositionally biased region" description="Low complexity" evidence="1">
    <location>
        <begin position="107"/>
        <end position="168"/>
    </location>
</feature>
<sequence>MSESTHIENAGSCIATAQAISAPGRIRWMMRTPSAVSSDSGWRFYADEDDEENVAHTTNMRVVDFNQVVDLEPIVASVYDQPVGSDFELVTGEDGQRRIIDTTTGRPVGEPAEAAVAPEATVPAAEPAAAVSQAPEAGQASSGTDSAAQGGWNAQAAPAAPANDPAADDAAVTASAAWLRPAVQAVMADPSPAQRGSMLSEFFGATVLVPARGGAPLGFAHQGGLVIPAHTSRAGLVAWQARLGQPEGETLAINGDELLRNAFEAQDASAVVLDPIEAGMEIRADDPQLGSLARNGKLKSLVRSGDRQAVLNYLVSDGAYGVYLYRAQPGQQAFPLLVTRQGGGEREFALFSSALEVFRYQGDGSAAQVGLDWVRANLAEDMYLCVDPGAAGGFTEFSPAELAAAGFRTA</sequence>
<comment type="caution">
    <text evidence="3">The sequence shown here is derived from an EMBL/GenBank/DDBJ whole genome shotgun (WGS) entry which is preliminary data.</text>
</comment>
<evidence type="ECO:0000256" key="1">
    <source>
        <dbReference type="SAM" id="MobiDB-lite"/>
    </source>
</evidence>
<keyword evidence="4" id="KW-1185">Reference proteome</keyword>
<gene>
    <name evidence="3" type="ORF">DWB68_05315</name>
</gene>
<evidence type="ECO:0000313" key="3">
    <source>
        <dbReference type="EMBL" id="RII42757.1"/>
    </source>
</evidence>
<evidence type="ECO:0000313" key="4">
    <source>
        <dbReference type="Proteomes" id="UP000265419"/>
    </source>
</evidence>
<feature type="domain" description="Immunity protein Imm33" evidence="2">
    <location>
        <begin position="13"/>
        <end position="95"/>
    </location>
</feature>
<name>A0A399JDX2_9MICC</name>
<dbReference type="InterPro" id="IPR018689">
    <property type="entry name" value="Imm33_dom"/>
</dbReference>
<evidence type="ECO:0000259" key="2">
    <source>
        <dbReference type="Pfam" id="PF09951"/>
    </source>
</evidence>
<protein>
    <submittedName>
        <fullName evidence="3">DUF2185 domain-containing protein</fullName>
    </submittedName>
</protein>
<dbReference type="AlphaFoldDB" id="A0A399JDX2"/>
<feature type="region of interest" description="Disordered" evidence="1">
    <location>
        <begin position="102"/>
        <end position="168"/>
    </location>
</feature>
<dbReference type="EMBL" id="QQXK01000008">
    <property type="protein sequence ID" value="RII42757.1"/>
    <property type="molecule type" value="Genomic_DNA"/>
</dbReference>
<dbReference type="Pfam" id="PF09951">
    <property type="entry name" value="Imm33"/>
    <property type="match status" value="1"/>
</dbReference>
<dbReference type="RefSeq" id="WP_119424108.1">
    <property type="nucleotide sequence ID" value="NZ_QQXK01000008.1"/>
</dbReference>
<accession>A0A399JDX2</accession>
<proteinExistence type="predicted"/>